<dbReference type="EMBL" id="JARIHO010000045">
    <property type="protein sequence ID" value="KAJ7323937.1"/>
    <property type="molecule type" value="Genomic_DNA"/>
</dbReference>
<dbReference type="Proteomes" id="UP001218218">
    <property type="component" value="Unassembled WGS sequence"/>
</dbReference>
<proteinExistence type="predicted"/>
<reference evidence="1" key="1">
    <citation type="submission" date="2023-03" db="EMBL/GenBank/DDBJ databases">
        <title>Massive genome expansion in bonnet fungi (Mycena s.s.) driven by repeated elements and novel gene families across ecological guilds.</title>
        <authorList>
            <consortium name="Lawrence Berkeley National Laboratory"/>
            <person name="Harder C.B."/>
            <person name="Miyauchi S."/>
            <person name="Viragh M."/>
            <person name="Kuo A."/>
            <person name="Thoen E."/>
            <person name="Andreopoulos B."/>
            <person name="Lu D."/>
            <person name="Skrede I."/>
            <person name="Drula E."/>
            <person name="Henrissat B."/>
            <person name="Morin E."/>
            <person name="Kohler A."/>
            <person name="Barry K."/>
            <person name="LaButti K."/>
            <person name="Morin E."/>
            <person name="Salamov A."/>
            <person name="Lipzen A."/>
            <person name="Mereny Z."/>
            <person name="Hegedus B."/>
            <person name="Baldrian P."/>
            <person name="Stursova M."/>
            <person name="Weitz H."/>
            <person name="Taylor A."/>
            <person name="Grigoriev I.V."/>
            <person name="Nagy L.G."/>
            <person name="Martin F."/>
            <person name="Kauserud H."/>
        </authorList>
    </citation>
    <scope>NUCLEOTIDE SEQUENCE</scope>
    <source>
        <strain evidence="1">CBHHK002</strain>
    </source>
</reference>
<evidence type="ECO:0000313" key="2">
    <source>
        <dbReference type="Proteomes" id="UP001218218"/>
    </source>
</evidence>
<keyword evidence="2" id="KW-1185">Reference proteome</keyword>
<organism evidence="1 2">
    <name type="scientific">Mycena albidolilacea</name>
    <dbReference type="NCBI Taxonomy" id="1033008"/>
    <lineage>
        <taxon>Eukaryota</taxon>
        <taxon>Fungi</taxon>
        <taxon>Dikarya</taxon>
        <taxon>Basidiomycota</taxon>
        <taxon>Agaricomycotina</taxon>
        <taxon>Agaricomycetes</taxon>
        <taxon>Agaricomycetidae</taxon>
        <taxon>Agaricales</taxon>
        <taxon>Marasmiineae</taxon>
        <taxon>Mycenaceae</taxon>
        <taxon>Mycena</taxon>
    </lineage>
</organism>
<dbReference type="AlphaFoldDB" id="A0AAD6ZIE1"/>
<protein>
    <submittedName>
        <fullName evidence="1">Uncharacterized protein</fullName>
    </submittedName>
</protein>
<name>A0AAD6ZIE1_9AGAR</name>
<sequence length="147" mass="16772">MGQSLIAARTTPTNSFNSTQKYELVVLSVLLLELCVVCHWEFGYKSVFSAFWALLVRVLHLKLDPALSVTFAYFVVSETKVLFLEKVDHMLAETSPRTSHGWKPHTTWAAEQDKVHESKKATDENLLWAKQHCFTLRKVSSSFLLSK</sequence>
<accession>A0AAD6ZIE1</accession>
<evidence type="ECO:0000313" key="1">
    <source>
        <dbReference type="EMBL" id="KAJ7323937.1"/>
    </source>
</evidence>
<gene>
    <name evidence="1" type="ORF">DFH08DRAFT_968947</name>
</gene>
<comment type="caution">
    <text evidence="1">The sequence shown here is derived from an EMBL/GenBank/DDBJ whole genome shotgun (WGS) entry which is preliminary data.</text>
</comment>